<evidence type="ECO:0000313" key="3">
    <source>
        <dbReference type="Proteomes" id="UP000027822"/>
    </source>
</evidence>
<reference evidence="2 3" key="1">
    <citation type="submission" date="2014-06" db="EMBL/GenBank/DDBJ databases">
        <title>Draft genome sequence of Bacillus manliponensis JCM 15802 (MCCC 1A00708).</title>
        <authorList>
            <person name="Lai Q."/>
            <person name="Liu Y."/>
            <person name="Shao Z."/>
        </authorList>
    </citation>
    <scope>NUCLEOTIDE SEQUENCE [LARGE SCALE GENOMIC DNA]</scope>
    <source>
        <strain evidence="2 3">JCM 15802</strain>
    </source>
</reference>
<keyword evidence="1" id="KW-1133">Transmembrane helix</keyword>
<proteinExistence type="predicted"/>
<gene>
    <name evidence="2" type="ORF">BAMA_15645</name>
</gene>
<protein>
    <submittedName>
        <fullName evidence="2">Uncharacterized protein</fullName>
    </submittedName>
</protein>
<name>A0A073JSU5_9BACI</name>
<accession>A0A073JSU5</accession>
<dbReference type="Proteomes" id="UP000027822">
    <property type="component" value="Unassembled WGS sequence"/>
</dbReference>
<organism evidence="2 3">
    <name type="scientific">Bacillus manliponensis</name>
    <dbReference type="NCBI Taxonomy" id="574376"/>
    <lineage>
        <taxon>Bacteria</taxon>
        <taxon>Bacillati</taxon>
        <taxon>Bacillota</taxon>
        <taxon>Bacilli</taxon>
        <taxon>Bacillales</taxon>
        <taxon>Bacillaceae</taxon>
        <taxon>Bacillus</taxon>
        <taxon>Bacillus cereus group</taxon>
    </lineage>
</organism>
<evidence type="ECO:0000256" key="1">
    <source>
        <dbReference type="SAM" id="Phobius"/>
    </source>
</evidence>
<sequence>MMQTFKNFIKALEGSLIIRIGVIVAVFSPDEPKQWIDFLMKWGRKHPSEMIIIALLLLIILIVTKDKGSNAVDKSESQSDKTTTP</sequence>
<dbReference type="EMBL" id="JOTN01000032">
    <property type="protein sequence ID" value="KEK17322.1"/>
    <property type="molecule type" value="Genomic_DNA"/>
</dbReference>
<dbReference type="RefSeq" id="WP_034643581.1">
    <property type="nucleotide sequence ID" value="NZ_CBCSJC010000026.1"/>
</dbReference>
<comment type="caution">
    <text evidence="2">The sequence shown here is derived from an EMBL/GenBank/DDBJ whole genome shotgun (WGS) entry which is preliminary data.</text>
</comment>
<feature type="transmembrane region" description="Helical" evidence="1">
    <location>
        <begin position="47"/>
        <end position="64"/>
    </location>
</feature>
<keyword evidence="3" id="KW-1185">Reference proteome</keyword>
<feature type="transmembrane region" description="Helical" evidence="1">
    <location>
        <begin position="7"/>
        <end position="27"/>
    </location>
</feature>
<keyword evidence="1" id="KW-0812">Transmembrane</keyword>
<evidence type="ECO:0000313" key="2">
    <source>
        <dbReference type="EMBL" id="KEK17322.1"/>
    </source>
</evidence>
<dbReference type="AlphaFoldDB" id="A0A073JSU5"/>
<keyword evidence="1" id="KW-0472">Membrane</keyword>